<dbReference type="HOGENOM" id="CLU_513920_0_0_1"/>
<keyword evidence="2" id="KW-1133">Transmembrane helix</keyword>
<organism evidence="3 4">
    <name type="scientific">Galerina marginata (strain CBS 339.88)</name>
    <dbReference type="NCBI Taxonomy" id="685588"/>
    <lineage>
        <taxon>Eukaryota</taxon>
        <taxon>Fungi</taxon>
        <taxon>Dikarya</taxon>
        <taxon>Basidiomycota</taxon>
        <taxon>Agaricomycotina</taxon>
        <taxon>Agaricomycetes</taxon>
        <taxon>Agaricomycetidae</taxon>
        <taxon>Agaricales</taxon>
        <taxon>Agaricineae</taxon>
        <taxon>Strophariaceae</taxon>
        <taxon>Galerina</taxon>
    </lineage>
</organism>
<feature type="region of interest" description="Disordered" evidence="1">
    <location>
        <begin position="86"/>
        <end position="306"/>
    </location>
</feature>
<dbReference type="AlphaFoldDB" id="A0A067TKM7"/>
<evidence type="ECO:0000313" key="4">
    <source>
        <dbReference type="Proteomes" id="UP000027222"/>
    </source>
</evidence>
<evidence type="ECO:0000256" key="1">
    <source>
        <dbReference type="SAM" id="MobiDB-lite"/>
    </source>
</evidence>
<keyword evidence="4" id="KW-1185">Reference proteome</keyword>
<feature type="region of interest" description="Disordered" evidence="1">
    <location>
        <begin position="1"/>
        <end position="73"/>
    </location>
</feature>
<feature type="compositionally biased region" description="Polar residues" evidence="1">
    <location>
        <begin position="1"/>
        <end position="15"/>
    </location>
</feature>
<sequence length="530" mass="58596">MTSQFYTTNANQTNEVYSSSPPPPYAYVPVDPFKPSLAFSLNNILPSRSRRDGRRNEQTPGQTGGPGDPNMVQCHHNLPFIRTHKDHTSKAMGGVDDDYVYPLPSSHGRARRTREHPSTRRGESPIVDPPRAAYWRAEGGDHPEYGDGGSQRRRNPPTRSEGRNESELRPGPTVIMMPPRSRSRSRTRSPPIRVVIPPSHLDHSQPIVIQPPPQQEQPAVIPDSWSYWQPQQPIIIQQPDPAEEDRYPAANDARPSRPRSRGRSRGRQEVRRVDFAVVASSRSRSRRSRSRSPPRTIVHPAYPNHHQPTVIQPPQTIVIQPPTQPLPPLPPAWRATNSTAAHDPRAEASSSQQQPIFIQQPSQPVIIQQPAQSPVPIVYPLPSQPIGTQPTSYQPQQVPHLREWDDDPFVPNVLPVNPLVTQPTIIPRPPSQLQSPPIIVPLGPPDELGDEENDEWDEIAPDPAASAASSPMVVSFGRSYTPASHRVGGAPALLAVLPEVVALVTVVVLFRLLIGLARPGDRLLCAPVVV</sequence>
<proteinExistence type="predicted"/>
<dbReference type="Proteomes" id="UP000027222">
    <property type="component" value="Unassembled WGS sequence"/>
</dbReference>
<keyword evidence="2" id="KW-0472">Membrane</keyword>
<evidence type="ECO:0000313" key="3">
    <source>
        <dbReference type="EMBL" id="KDR79503.1"/>
    </source>
</evidence>
<feature type="transmembrane region" description="Helical" evidence="2">
    <location>
        <begin position="492"/>
        <end position="514"/>
    </location>
</feature>
<keyword evidence="2" id="KW-0812">Transmembrane</keyword>
<evidence type="ECO:0000256" key="2">
    <source>
        <dbReference type="SAM" id="Phobius"/>
    </source>
</evidence>
<dbReference type="EMBL" id="KL142373">
    <property type="protein sequence ID" value="KDR79503.1"/>
    <property type="molecule type" value="Genomic_DNA"/>
</dbReference>
<feature type="compositionally biased region" description="Basic residues" evidence="1">
    <location>
        <begin position="256"/>
        <end position="265"/>
    </location>
</feature>
<reference evidence="4" key="1">
    <citation type="journal article" date="2014" name="Proc. Natl. Acad. Sci. U.S.A.">
        <title>Extensive sampling of basidiomycete genomes demonstrates inadequacy of the white-rot/brown-rot paradigm for wood decay fungi.</title>
        <authorList>
            <person name="Riley R."/>
            <person name="Salamov A.A."/>
            <person name="Brown D.W."/>
            <person name="Nagy L.G."/>
            <person name="Floudas D."/>
            <person name="Held B.W."/>
            <person name="Levasseur A."/>
            <person name="Lombard V."/>
            <person name="Morin E."/>
            <person name="Otillar R."/>
            <person name="Lindquist E.A."/>
            <person name="Sun H."/>
            <person name="LaButti K.M."/>
            <person name="Schmutz J."/>
            <person name="Jabbour D."/>
            <person name="Luo H."/>
            <person name="Baker S.E."/>
            <person name="Pisabarro A.G."/>
            <person name="Walton J.D."/>
            <person name="Blanchette R.A."/>
            <person name="Henrissat B."/>
            <person name="Martin F."/>
            <person name="Cullen D."/>
            <person name="Hibbett D.S."/>
            <person name="Grigoriev I.V."/>
        </authorList>
    </citation>
    <scope>NUCLEOTIDE SEQUENCE [LARGE SCALE GENOMIC DNA]</scope>
    <source>
        <strain evidence="4">CBS 339.88</strain>
    </source>
</reference>
<feature type="compositionally biased region" description="Low complexity" evidence="1">
    <location>
        <begin position="229"/>
        <end position="239"/>
    </location>
</feature>
<feature type="compositionally biased region" description="Basic residues" evidence="1">
    <location>
        <begin position="283"/>
        <end position="292"/>
    </location>
</feature>
<gene>
    <name evidence="3" type="ORF">GALMADRAFT_208850</name>
</gene>
<name>A0A067TKM7_GALM3</name>
<protein>
    <submittedName>
        <fullName evidence="3">Uncharacterized protein</fullName>
    </submittedName>
</protein>
<accession>A0A067TKM7</accession>